<protein>
    <submittedName>
        <fullName evidence="2">Uncharacterized protein</fullName>
    </submittedName>
</protein>
<evidence type="ECO:0000256" key="1">
    <source>
        <dbReference type="SAM" id="Phobius"/>
    </source>
</evidence>
<evidence type="ECO:0000313" key="3">
    <source>
        <dbReference type="Proteomes" id="UP001149165"/>
    </source>
</evidence>
<organism evidence="2 3">
    <name type="scientific">Penicillium angulare</name>
    <dbReference type="NCBI Taxonomy" id="116970"/>
    <lineage>
        <taxon>Eukaryota</taxon>
        <taxon>Fungi</taxon>
        <taxon>Dikarya</taxon>
        <taxon>Ascomycota</taxon>
        <taxon>Pezizomycotina</taxon>
        <taxon>Eurotiomycetes</taxon>
        <taxon>Eurotiomycetidae</taxon>
        <taxon>Eurotiales</taxon>
        <taxon>Aspergillaceae</taxon>
        <taxon>Penicillium</taxon>
    </lineage>
</organism>
<keyword evidence="1" id="KW-0472">Membrane</keyword>
<dbReference type="Proteomes" id="UP001149165">
    <property type="component" value="Unassembled WGS sequence"/>
</dbReference>
<gene>
    <name evidence="2" type="ORF">N7456_012660</name>
</gene>
<name>A0A9W9JVL9_9EURO</name>
<comment type="caution">
    <text evidence="2">The sequence shown here is derived from an EMBL/GenBank/DDBJ whole genome shotgun (WGS) entry which is preliminary data.</text>
</comment>
<keyword evidence="1" id="KW-0812">Transmembrane</keyword>
<proteinExistence type="predicted"/>
<evidence type="ECO:0000313" key="2">
    <source>
        <dbReference type="EMBL" id="KAJ5083233.1"/>
    </source>
</evidence>
<dbReference type="EMBL" id="JAPQKH010000008">
    <property type="protein sequence ID" value="KAJ5083233.1"/>
    <property type="molecule type" value="Genomic_DNA"/>
</dbReference>
<reference evidence="2" key="2">
    <citation type="journal article" date="2023" name="IMA Fungus">
        <title>Comparative genomic study of the Penicillium genus elucidates a diverse pangenome and 15 lateral gene transfer events.</title>
        <authorList>
            <person name="Petersen C."/>
            <person name="Sorensen T."/>
            <person name="Nielsen M.R."/>
            <person name="Sondergaard T.E."/>
            <person name="Sorensen J.L."/>
            <person name="Fitzpatrick D.A."/>
            <person name="Frisvad J.C."/>
            <person name="Nielsen K.L."/>
        </authorList>
    </citation>
    <scope>NUCLEOTIDE SEQUENCE</scope>
    <source>
        <strain evidence="2">IBT 30069</strain>
    </source>
</reference>
<keyword evidence="1" id="KW-1133">Transmembrane helix</keyword>
<sequence length="116" mass="12875">MVDIDQLLNSKYWFVVAMTFGASAALPMVTHTTPPYTRALAMAPERVHALVGCKELAGREANPVISRCTWAPCLLYSQDCRSEIADSIIQVKFRGDFISMPGKRPWITAMVENPTT</sequence>
<feature type="transmembrane region" description="Helical" evidence="1">
    <location>
        <begin position="12"/>
        <end position="30"/>
    </location>
</feature>
<accession>A0A9W9JVL9</accession>
<keyword evidence="3" id="KW-1185">Reference proteome</keyword>
<dbReference type="AlphaFoldDB" id="A0A9W9JVL9"/>
<reference evidence="2" key="1">
    <citation type="submission" date="2022-11" db="EMBL/GenBank/DDBJ databases">
        <authorList>
            <person name="Petersen C."/>
        </authorList>
    </citation>
    <scope>NUCLEOTIDE SEQUENCE</scope>
    <source>
        <strain evidence="2">IBT 30069</strain>
    </source>
</reference>